<reference evidence="3 4" key="2">
    <citation type="submission" date="2016-03" db="EMBL/GenBank/DDBJ databases">
        <title>New uncultured bacterium of the family Gallionellaceae from acid mine drainage: description and reconstruction of genome based on metagenomic analysis of microbial community.</title>
        <authorList>
            <person name="Kadnikov V."/>
            <person name="Ivasenko D."/>
            <person name="Beletsky A."/>
            <person name="Mardanov A."/>
            <person name="Danilova E."/>
            <person name="Pimenov N."/>
            <person name="Karnachuk O."/>
            <person name="Ravin N."/>
        </authorList>
    </citation>
    <scope>NUCLEOTIDE SEQUENCE [LARGE SCALE GENOMIC DNA]</scope>
    <source>
        <strain evidence="3">ShG14-8</strain>
    </source>
</reference>
<sequence>MERIQSINPDRIAWCCGDLGITPGELAAETGIAAATMEHVMAGKDGMTFNQLRKLADHFGRGVLFFLEEEPVDEAKVHSLQFRTLANQKPELSAKLKALIERVEKQREVYLSLREDLDDADRPRFTTPVLPTDDLHEAASIARQWLGLNEKNDFDTYREALESRGVLVFRSNGYNGKWQIAKENPIIGFALYDADCPVIVVKKQDWETRQSFTLMHELGHLLLHKTSSIDDERDLESHRGHEREANAFAGYLLVPDAFLASINDADRPDEVSGYDNWLERQRRAWGVSGEMILRRLLDAGRLPQSRYEAYRHWAAQSVVAQSEGGNREWRHREPMHIFGDTFVRTVLDSLYARHITLAKASSYLDNLKIKDLHQLEQFYAHV</sequence>
<comment type="similarity">
    <text evidence="1">Belongs to the short-chain fatty acyl-CoA assimilation regulator (ScfR) family.</text>
</comment>
<dbReference type="SMART" id="SM00530">
    <property type="entry name" value="HTH_XRE"/>
    <property type="match status" value="1"/>
</dbReference>
<dbReference type="PANTHER" id="PTHR43236:SF2">
    <property type="entry name" value="BLL0069 PROTEIN"/>
    <property type="match status" value="1"/>
</dbReference>
<dbReference type="SUPFAM" id="SSF47413">
    <property type="entry name" value="lambda repressor-like DNA-binding domains"/>
    <property type="match status" value="1"/>
</dbReference>
<reference evidence="3 4" key="1">
    <citation type="submission" date="2016-02" db="EMBL/GenBank/DDBJ databases">
        <authorList>
            <person name="Wen L."/>
            <person name="He K."/>
            <person name="Yang H."/>
        </authorList>
    </citation>
    <scope>NUCLEOTIDE SEQUENCE [LARGE SCALE GENOMIC DNA]</scope>
    <source>
        <strain evidence="3">ShG14-8</strain>
    </source>
</reference>
<dbReference type="InterPro" id="IPR010982">
    <property type="entry name" value="Lambda_DNA-bd_dom_sf"/>
</dbReference>
<dbReference type="Gene3D" id="1.10.10.2910">
    <property type="match status" value="1"/>
</dbReference>
<dbReference type="Gene3D" id="1.10.260.40">
    <property type="entry name" value="lambda repressor-like DNA-binding domains"/>
    <property type="match status" value="1"/>
</dbReference>
<dbReference type="GO" id="GO:0003677">
    <property type="term" value="F:DNA binding"/>
    <property type="evidence" value="ECO:0007669"/>
    <property type="project" value="InterPro"/>
</dbReference>
<evidence type="ECO:0000256" key="1">
    <source>
        <dbReference type="ARBA" id="ARBA00007227"/>
    </source>
</evidence>
<proteinExistence type="inferred from homology"/>
<evidence type="ECO:0000259" key="2">
    <source>
        <dbReference type="SMART" id="SM00530"/>
    </source>
</evidence>
<name>A0A139BRR0_9PROT</name>
<evidence type="ECO:0000313" key="4">
    <source>
        <dbReference type="Proteomes" id="UP000070578"/>
    </source>
</evidence>
<dbReference type="InterPro" id="IPR052345">
    <property type="entry name" value="Rad_response_metalloprotease"/>
</dbReference>
<accession>A0A139BRR0</accession>
<dbReference type="Proteomes" id="UP000070578">
    <property type="component" value="Unassembled WGS sequence"/>
</dbReference>
<dbReference type="Pfam" id="PF06114">
    <property type="entry name" value="Peptidase_M78"/>
    <property type="match status" value="1"/>
</dbReference>
<dbReference type="CDD" id="cd00093">
    <property type="entry name" value="HTH_XRE"/>
    <property type="match status" value="1"/>
</dbReference>
<protein>
    <recommendedName>
        <fullName evidence="2">HTH cro/C1-type domain-containing protein</fullName>
    </recommendedName>
</protein>
<dbReference type="PANTHER" id="PTHR43236">
    <property type="entry name" value="ANTITOXIN HIGA1"/>
    <property type="match status" value="1"/>
</dbReference>
<comment type="caution">
    <text evidence="3">The sequence shown here is derived from an EMBL/GenBank/DDBJ whole genome shotgun (WGS) entry which is preliminary data.</text>
</comment>
<dbReference type="InterPro" id="IPR010359">
    <property type="entry name" value="IrrE_HExxH"/>
</dbReference>
<dbReference type="PATRIC" id="fig|1796491.3.peg.2481"/>
<evidence type="ECO:0000313" key="3">
    <source>
        <dbReference type="EMBL" id="KXS31608.1"/>
    </source>
</evidence>
<dbReference type="EMBL" id="LSLI01000066">
    <property type="protein sequence ID" value="KXS31608.1"/>
    <property type="molecule type" value="Genomic_DNA"/>
</dbReference>
<organism evidence="3 4">
    <name type="scientific">Candidatus Gallionella acididurans</name>
    <dbReference type="NCBI Taxonomy" id="1796491"/>
    <lineage>
        <taxon>Bacteria</taxon>
        <taxon>Pseudomonadati</taxon>
        <taxon>Pseudomonadota</taxon>
        <taxon>Betaproteobacteria</taxon>
        <taxon>Nitrosomonadales</taxon>
        <taxon>Gallionellaceae</taxon>
        <taxon>Gallionella</taxon>
    </lineage>
</organism>
<dbReference type="InterPro" id="IPR001387">
    <property type="entry name" value="Cro/C1-type_HTH"/>
</dbReference>
<gene>
    <name evidence="3" type="ORF">AWT59_2269</name>
</gene>
<dbReference type="AlphaFoldDB" id="A0A139BRR0"/>
<feature type="domain" description="HTH cro/C1-type" evidence="2">
    <location>
        <begin position="11"/>
        <end position="66"/>
    </location>
</feature>